<dbReference type="Pfam" id="PF12829">
    <property type="entry name" value="Mhr1"/>
    <property type="match status" value="1"/>
</dbReference>
<keyword evidence="7" id="KW-0687">Ribonucleoprotein</keyword>
<keyword evidence="11" id="KW-1185">Reference proteome</keyword>
<proteinExistence type="inferred from homology"/>
<name>A0A420Y2Z2_9PEZI</name>
<evidence type="ECO:0000313" key="11">
    <source>
        <dbReference type="Proteomes" id="UP000275385"/>
    </source>
</evidence>
<dbReference type="InterPro" id="IPR024629">
    <property type="entry name" value="Ribosomal_mL67"/>
</dbReference>
<keyword evidence="3" id="KW-0689">Ribosomal protein</keyword>
<protein>
    <recommendedName>
        <fullName evidence="8">Large ribosomal subunit protein mL67</fullName>
    </recommendedName>
</protein>
<feature type="region of interest" description="Disordered" evidence="9">
    <location>
        <begin position="25"/>
        <end position="48"/>
    </location>
</feature>
<dbReference type="AlphaFoldDB" id="A0A420Y2Z2"/>
<evidence type="ECO:0000256" key="6">
    <source>
        <dbReference type="ARBA" id="ARBA00023163"/>
    </source>
</evidence>
<accession>A0A420Y2Z2</accession>
<evidence type="ECO:0000256" key="2">
    <source>
        <dbReference type="ARBA" id="ARBA00010741"/>
    </source>
</evidence>
<dbReference type="EMBL" id="QVQW01000059">
    <property type="protein sequence ID" value="RKU42251.1"/>
    <property type="molecule type" value="Genomic_DNA"/>
</dbReference>
<dbReference type="GO" id="GO:0005840">
    <property type="term" value="C:ribosome"/>
    <property type="evidence" value="ECO:0007669"/>
    <property type="project" value="UniProtKB-KW"/>
</dbReference>
<reference evidence="10 11" key="1">
    <citation type="submission" date="2018-08" db="EMBL/GenBank/DDBJ databases">
        <title>Draft genome of the lignicolous fungus Coniochaeta pulveracea.</title>
        <authorList>
            <person name="Borstlap C.J."/>
            <person name="De Witt R.N."/>
            <person name="Botha A."/>
            <person name="Volschenk H."/>
        </authorList>
    </citation>
    <scope>NUCLEOTIDE SEQUENCE [LARGE SCALE GENOMIC DNA]</scope>
    <source>
        <strain evidence="10 11">CAB683</strain>
    </source>
</reference>
<evidence type="ECO:0000256" key="5">
    <source>
        <dbReference type="ARBA" id="ARBA00023128"/>
    </source>
</evidence>
<feature type="compositionally biased region" description="Basic and acidic residues" evidence="9">
    <location>
        <begin position="276"/>
        <end position="287"/>
    </location>
</feature>
<dbReference type="GO" id="GO:0000150">
    <property type="term" value="F:DNA strand exchange activity"/>
    <property type="evidence" value="ECO:0007669"/>
    <property type="project" value="InterPro"/>
</dbReference>
<dbReference type="OrthoDB" id="5333655at2759"/>
<dbReference type="PANTHER" id="PTHR28184">
    <property type="entry name" value="MITOCHONDRIAL HOMOLOGOUS RECOMBINATION PROTEIN 1"/>
    <property type="match status" value="1"/>
</dbReference>
<evidence type="ECO:0000256" key="8">
    <source>
        <dbReference type="ARBA" id="ARBA00035185"/>
    </source>
</evidence>
<keyword evidence="6" id="KW-0804">Transcription</keyword>
<comment type="caution">
    <text evidence="10">The sequence shown here is derived from an EMBL/GenBank/DDBJ whole genome shotgun (WGS) entry which is preliminary data.</text>
</comment>
<dbReference type="PANTHER" id="PTHR28184:SF1">
    <property type="entry name" value="LARGE RIBOSOMAL SUBUNIT PROTEIN ML67"/>
    <property type="match status" value="1"/>
</dbReference>
<dbReference type="GO" id="GO:0005739">
    <property type="term" value="C:mitochondrion"/>
    <property type="evidence" value="ECO:0007669"/>
    <property type="project" value="UniProtKB-SubCell"/>
</dbReference>
<dbReference type="GO" id="GO:1990904">
    <property type="term" value="C:ribonucleoprotein complex"/>
    <property type="evidence" value="ECO:0007669"/>
    <property type="project" value="UniProtKB-KW"/>
</dbReference>
<comment type="similarity">
    <text evidence="2">Belongs to the mitochondrion-specific ribosomal protein mL67 family.</text>
</comment>
<keyword evidence="5" id="KW-0496">Mitochondrion</keyword>
<evidence type="ECO:0000313" key="10">
    <source>
        <dbReference type="EMBL" id="RKU42251.1"/>
    </source>
</evidence>
<evidence type="ECO:0000256" key="1">
    <source>
        <dbReference type="ARBA" id="ARBA00004173"/>
    </source>
</evidence>
<evidence type="ECO:0000256" key="4">
    <source>
        <dbReference type="ARBA" id="ARBA00023015"/>
    </source>
</evidence>
<evidence type="ECO:0000256" key="7">
    <source>
        <dbReference type="ARBA" id="ARBA00023274"/>
    </source>
</evidence>
<organism evidence="10 11">
    <name type="scientific">Coniochaeta pulveracea</name>
    <dbReference type="NCBI Taxonomy" id="177199"/>
    <lineage>
        <taxon>Eukaryota</taxon>
        <taxon>Fungi</taxon>
        <taxon>Dikarya</taxon>
        <taxon>Ascomycota</taxon>
        <taxon>Pezizomycotina</taxon>
        <taxon>Sordariomycetes</taxon>
        <taxon>Sordariomycetidae</taxon>
        <taxon>Coniochaetales</taxon>
        <taxon>Coniochaetaceae</taxon>
        <taxon>Coniochaeta</taxon>
    </lineage>
</organism>
<feature type="region of interest" description="Disordered" evidence="9">
    <location>
        <begin position="276"/>
        <end position="295"/>
    </location>
</feature>
<gene>
    <name evidence="10" type="ORF">DL546_003693</name>
</gene>
<evidence type="ECO:0000256" key="3">
    <source>
        <dbReference type="ARBA" id="ARBA00022980"/>
    </source>
</evidence>
<dbReference type="STRING" id="177199.A0A420Y2Z2"/>
<dbReference type="GO" id="GO:0003735">
    <property type="term" value="F:structural constituent of ribosome"/>
    <property type="evidence" value="ECO:0007669"/>
    <property type="project" value="TreeGrafter"/>
</dbReference>
<dbReference type="Proteomes" id="UP000275385">
    <property type="component" value="Unassembled WGS sequence"/>
</dbReference>
<dbReference type="GO" id="GO:0003697">
    <property type="term" value="F:single-stranded DNA binding"/>
    <property type="evidence" value="ECO:0007669"/>
    <property type="project" value="InterPro"/>
</dbReference>
<comment type="subcellular location">
    <subcellularLocation>
        <location evidence="1">Mitochondrion</location>
    </subcellularLocation>
</comment>
<keyword evidence="4" id="KW-0805">Transcription regulation</keyword>
<evidence type="ECO:0000256" key="9">
    <source>
        <dbReference type="SAM" id="MobiDB-lite"/>
    </source>
</evidence>
<sequence length="295" mass="32762">MNSTFSIGRLTASLPKVGLPTVIVRHGSKKPRPDPKSIKPKTPPPPFDPTYGEKIYVFQHTRANHVIYSHTKVIKANKALKQIPFNGKKLRPTTIRKDYWRPMALIKFADGAGEVGRSVFHKLREFRKRHELEWEDPEVKQMDKKERGKWLNDQKGNTVADMAAVLGGAGKGNKIWISEEAEEKAKGLRPADESVIEQVKDKVVDTAKKVVVPITEGETAEKKEGAVSAKDGLLHEATVYWVNELDADFAESWPANVTHIEGLDGTIVEAVEDEVARKSTAPEKEQATAEAEATA</sequence>